<name>A0A396S4R4_9PSED</name>
<gene>
    <name evidence="2" type="ORF">C2846_06960</name>
</gene>
<dbReference type="EMBL" id="QJSA01000005">
    <property type="protein sequence ID" value="RHW21683.1"/>
    <property type="molecule type" value="Genomic_DNA"/>
</dbReference>
<sequence>MPKFKSKWVRVAVEGMTTDGRQIERSWIEEMAETYDRSKYGARVWLEHYRGVLPDSPFKAYGDVLAAKAEEIDMDGKKKLALFVQLDPTDDLVSMNKAKQKIFTSIEVREKFADSGKAYLMGLAVTDTPASLGTEVLQFSAKNPAASPFIGRKEHPDNLFSEALEAELEFEEVDDNPGKLQKLFTRVNDLLKSGKDKSVKDDATFADIHAAVEALAGHCAESAQSFSQLQNEVADLKEQLQPAADLRNEFNELKQQLENTPNQHHRQRPPATGGDGQIVTDC</sequence>
<dbReference type="RefSeq" id="WP_119701052.1">
    <property type="nucleotide sequence ID" value="NZ_QJSA01000005.1"/>
</dbReference>
<feature type="region of interest" description="Disordered" evidence="1">
    <location>
        <begin position="257"/>
        <end position="282"/>
    </location>
</feature>
<evidence type="ECO:0000313" key="3">
    <source>
        <dbReference type="Proteomes" id="UP000265745"/>
    </source>
</evidence>
<dbReference type="AlphaFoldDB" id="A0A396S4R4"/>
<dbReference type="Proteomes" id="UP000265745">
    <property type="component" value="Unassembled WGS sequence"/>
</dbReference>
<organism evidence="2 3">
    <name type="scientific">Pseudomonas jilinensis</name>
    <dbReference type="NCBI Taxonomy" id="2078689"/>
    <lineage>
        <taxon>Bacteria</taxon>
        <taxon>Pseudomonadati</taxon>
        <taxon>Pseudomonadota</taxon>
        <taxon>Gammaproteobacteria</taxon>
        <taxon>Pseudomonadales</taxon>
        <taxon>Pseudomonadaceae</taxon>
        <taxon>Pseudomonas</taxon>
    </lineage>
</organism>
<dbReference type="OrthoDB" id="5625143at2"/>
<comment type="caution">
    <text evidence="2">The sequence shown here is derived from an EMBL/GenBank/DDBJ whole genome shotgun (WGS) entry which is preliminary data.</text>
</comment>
<evidence type="ECO:0000256" key="1">
    <source>
        <dbReference type="SAM" id="MobiDB-lite"/>
    </source>
</evidence>
<evidence type="ECO:0000313" key="2">
    <source>
        <dbReference type="EMBL" id="RHW21683.1"/>
    </source>
</evidence>
<reference evidence="2 3" key="1">
    <citation type="submission" date="2018-06" db="EMBL/GenBank/DDBJ databases">
        <title>Pseudomonas jilinensis sp. nov., isolated from the production water of Jilin Oilfield in China.</title>
        <authorList>
            <person name="Wang J."/>
        </authorList>
    </citation>
    <scope>NUCLEOTIDE SEQUENCE [LARGE SCALE GENOMIC DNA]</scope>
    <source>
        <strain evidence="2 3">JS15-10A1</strain>
    </source>
</reference>
<accession>A0A396S4R4</accession>
<keyword evidence="3" id="KW-1185">Reference proteome</keyword>
<dbReference type="InterPro" id="IPR009228">
    <property type="entry name" value="Capsid_scaffold_GpO"/>
</dbReference>
<proteinExistence type="predicted"/>
<protein>
    <submittedName>
        <fullName evidence="2">Phage capsid protein</fullName>
    </submittedName>
</protein>
<dbReference type="Pfam" id="PF05929">
    <property type="entry name" value="Phage_GPO"/>
    <property type="match status" value="1"/>
</dbReference>